<evidence type="ECO:0000256" key="1">
    <source>
        <dbReference type="SAM" id="MobiDB-lite"/>
    </source>
</evidence>
<feature type="compositionally biased region" description="Low complexity" evidence="1">
    <location>
        <begin position="31"/>
        <end position="43"/>
    </location>
</feature>
<keyword evidence="3" id="KW-1185">Reference proteome</keyword>
<sequence>MREIMGSLTLTRTLPQFPSLPHPVLIESRSRSYSPRRPYVHSPPSTPSPTIVATALPPVSDVVMKQEEKPQPLWKRLSCMA</sequence>
<proteinExistence type="predicted"/>
<dbReference type="HOGENOM" id="CLU_2574695_0_0_1"/>
<dbReference type="EMBL" id="KN832987">
    <property type="protein sequence ID" value="KIM84700.1"/>
    <property type="molecule type" value="Genomic_DNA"/>
</dbReference>
<protein>
    <submittedName>
        <fullName evidence="2">Uncharacterized protein</fullName>
    </submittedName>
</protein>
<reference evidence="3" key="2">
    <citation type="submission" date="2015-01" db="EMBL/GenBank/DDBJ databases">
        <title>Evolutionary Origins and Diversification of the Mycorrhizal Mutualists.</title>
        <authorList>
            <consortium name="DOE Joint Genome Institute"/>
            <consortium name="Mycorrhizal Genomics Consortium"/>
            <person name="Kohler A."/>
            <person name="Kuo A."/>
            <person name="Nagy L.G."/>
            <person name="Floudas D."/>
            <person name="Copeland A."/>
            <person name="Barry K.W."/>
            <person name="Cichocki N."/>
            <person name="Veneault-Fourrey C."/>
            <person name="LaButti K."/>
            <person name="Lindquist E.A."/>
            <person name="Lipzen A."/>
            <person name="Lundell T."/>
            <person name="Morin E."/>
            <person name="Murat C."/>
            <person name="Riley R."/>
            <person name="Ohm R."/>
            <person name="Sun H."/>
            <person name="Tunlid A."/>
            <person name="Henrissat B."/>
            <person name="Grigoriev I.V."/>
            <person name="Hibbett D.S."/>
            <person name="Martin F."/>
        </authorList>
    </citation>
    <scope>NUCLEOTIDE SEQUENCE [LARGE SCALE GENOMIC DNA]</scope>
    <source>
        <strain evidence="3">F 1598</strain>
    </source>
</reference>
<dbReference type="InParanoid" id="A0A0C3FKW3"/>
<evidence type="ECO:0000313" key="2">
    <source>
        <dbReference type="EMBL" id="KIM84700.1"/>
    </source>
</evidence>
<organism evidence="2 3">
    <name type="scientific">Piloderma croceum (strain F 1598)</name>
    <dbReference type="NCBI Taxonomy" id="765440"/>
    <lineage>
        <taxon>Eukaryota</taxon>
        <taxon>Fungi</taxon>
        <taxon>Dikarya</taxon>
        <taxon>Basidiomycota</taxon>
        <taxon>Agaricomycotina</taxon>
        <taxon>Agaricomycetes</taxon>
        <taxon>Agaricomycetidae</taxon>
        <taxon>Atheliales</taxon>
        <taxon>Atheliaceae</taxon>
        <taxon>Piloderma</taxon>
    </lineage>
</organism>
<evidence type="ECO:0000313" key="3">
    <source>
        <dbReference type="Proteomes" id="UP000054166"/>
    </source>
</evidence>
<dbReference type="AlphaFoldDB" id="A0A0C3FKW3"/>
<feature type="region of interest" description="Disordered" evidence="1">
    <location>
        <begin position="29"/>
        <end position="51"/>
    </location>
</feature>
<reference evidence="2 3" key="1">
    <citation type="submission" date="2014-04" db="EMBL/GenBank/DDBJ databases">
        <authorList>
            <consortium name="DOE Joint Genome Institute"/>
            <person name="Kuo A."/>
            <person name="Tarkka M."/>
            <person name="Buscot F."/>
            <person name="Kohler A."/>
            <person name="Nagy L.G."/>
            <person name="Floudas D."/>
            <person name="Copeland A."/>
            <person name="Barry K.W."/>
            <person name="Cichocki N."/>
            <person name="Veneault-Fourrey C."/>
            <person name="LaButti K."/>
            <person name="Lindquist E.A."/>
            <person name="Lipzen A."/>
            <person name="Lundell T."/>
            <person name="Morin E."/>
            <person name="Murat C."/>
            <person name="Sun H."/>
            <person name="Tunlid A."/>
            <person name="Henrissat B."/>
            <person name="Grigoriev I.V."/>
            <person name="Hibbett D.S."/>
            <person name="Martin F."/>
            <person name="Nordberg H.P."/>
            <person name="Cantor M.N."/>
            <person name="Hua S.X."/>
        </authorList>
    </citation>
    <scope>NUCLEOTIDE SEQUENCE [LARGE SCALE GENOMIC DNA]</scope>
    <source>
        <strain evidence="2 3">F 1598</strain>
    </source>
</reference>
<gene>
    <name evidence="2" type="ORF">PILCRDRAFT_393667</name>
</gene>
<name>A0A0C3FKW3_PILCF</name>
<dbReference type="Proteomes" id="UP000054166">
    <property type="component" value="Unassembled WGS sequence"/>
</dbReference>
<accession>A0A0C3FKW3</accession>